<feature type="compositionally biased region" description="Basic and acidic residues" evidence="7">
    <location>
        <begin position="903"/>
        <end position="914"/>
    </location>
</feature>
<accession>A0AB34JE62</accession>
<evidence type="ECO:0000256" key="7">
    <source>
        <dbReference type="SAM" id="MobiDB-lite"/>
    </source>
</evidence>
<feature type="domain" description="NFACT protein C-terminal" evidence="9">
    <location>
        <begin position="1028"/>
        <end position="1116"/>
    </location>
</feature>
<dbReference type="Proteomes" id="UP001515480">
    <property type="component" value="Unassembled WGS sequence"/>
</dbReference>
<feature type="compositionally biased region" description="Basic and acidic residues" evidence="7">
    <location>
        <begin position="823"/>
        <end position="846"/>
    </location>
</feature>
<keyword evidence="5" id="KW-0175">Coiled coil</keyword>
<dbReference type="GO" id="GO:0072344">
    <property type="term" value="P:rescue of stalled ribosome"/>
    <property type="evidence" value="ECO:0007669"/>
    <property type="project" value="TreeGrafter"/>
</dbReference>
<feature type="region of interest" description="Disordered" evidence="7">
    <location>
        <begin position="1140"/>
        <end position="1159"/>
    </location>
</feature>
<keyword evidence="4" id="KW-0963">Cytoplasm</keyword>
<reference evidence="10 11" key="1">
    <citation type="journal article" date="2024" name="Science">
        <title>Giant polyketide synthase enzymes in the biosynthesis of giant marine polyether toxins.</title>
        <authorList>
            <person name="Fallon T.R."/>
            <person name="Shende V.V."/>
            <person name="Wierzbicki I.H."/>
            <person name="Pendleton A.L."/>
            <person name="Watervoot N.F."/>
            <person name="Auber R.P."/>
            <person name="Gonzalez D.J."/>
            <person name="Wisecaver J.H."/>
            <person name="Moore B.S."/>
        </authorList>
    </citation>
    <scope>NUCLEOTIDE SEQUENCE [LARGE SCALE GENOMIC DNA]</scope>
    <source>
        <strain evidence="10 11">12B1</strain>
    </source>
</reference>
<evidence type="ECO:0008006" key="12">
    <source>
        <dbReference type="Google" id="ProtNLM"/>
    </source>
</evidence>
<dbReference type="FunFam" id="2.30.310.10:FF:000001">
    <property type="entry name" value="Nuclear export mediator factor Nemf"/>
    <property type="match status" value="1"/>
</dbReference>
<dbReference type="GO" id="GO:1990116">
    <property type="term" value="P:ribosome-associated ubiquitin-dependent protein catabolic process"/>
    <property type="evidence" value="ECO:0007669"/>
    <property type="project" value="TreeGrafter"/>
</dbReference>
<feature type="compositionally biased region" description="Basic residues" evidence="7">
    <location>
        <begin position="890"/>
        <end position="902"/>
    </location>
</feature>
<dbReference type="InterPro" id="IPR008532">
    <property type="entry name" value="NFACT_RNA-bd"/>
</dbReference>
<dbReference type="Pfam" id="PF11923">
    <property type="entry name" value="NFACT-C"/>
    <property type="match status" value="1"/>
</dbReference>
<dbReference type="InterPro" id="IPR051608">
    <property type="entry name" value="RQC_Subunit_NEMF"/>
</dbReference>
<dbReference type="GO" id="GO:0000049">
    <property type="term" value="F:tRNA binding"/>
    <property type="evidence" value="ECO:0007669"/>
    <property type="project" value="TreeGrafter"/>
</dbReference>
<dbReference type="PANTHER" id="PTHR15239">
    <property type="entry name" value="NUCLEAR EXPORT MEDIATOR FACTOR NEMF"/>
    <property type="match status" value="1"/>
</dbReference>
<evidence type="ECO:0000256" key="2">
    <source>
        <dbReference type="ARBA" id="ARBA00004496"/>
    </source>
</evidence>
<feature type="compositionally biased region" description="Acidic residues" evidence="7">
    <location>
        <begin position="993"/>
        <end position="1002"/>
    </location>
</feature>
<comment type="similarity">
    <text evidence="3">Belongs to the NEMF family.</text>
</comment>
<dbReference type="Gene3D" id="2.30.310.10">
    <property type="entry name" value="ibrinogen binding protein from staphylococcus aureus domain"/>
    <property type="match status" value="1"/>
</dbReference>
<sequence>MVKLRFTTLDLRAMVTSLEASIIGYRITNIYDINPKTYILKLAKPDSKIFLLIESGIRIHTTAYSRDKELIPSSFTMKLRKHLRTRRIERIEMLGADRLVVLTCGTGAAEHKLILEMYDKGNIVLTDGEHTILTLLRNSKHDADARVTVHDKYPLAVKRTLPPPERAWLLAQLQAADEASTVRQVLMRALPLGKEVSEHCLLHAGVAAATKMSAAPWRDEALVGRLLDGIVHTTRYFHQAGAAPPAGIIVLKGEAAEGEGEGGGQGADARLYDEFAPFEMLQHQGRRLVRFGSFSEAVDEFFSQLEAQRAVAAHEAQQSAAWRKVDKIRSAQEGRLDGLRSKEQEGAAKARLVEAHVGELDALLSLLRGGVEGGMDWQELTRLVIESKKAGDPLASMVHALDLLHHAVDVVLTSVDDDADEEDITAPATLVRLDVRLTAFANARALYSEKKAAAAKTHKTQQAAEAAVRAAEKKAARSVQALQLTAAIKAIRQPLWFEKFDWFVSSENVLVVSARDGQQAELLVRRHLKPADLFLHADVDGAPVTVVKAARGDEEALPQRVVTLAQAGTAVICRSSGWASKVVTSAWWVREAQVGKRDDTGYYLPTGRFYVRGQRNYLPPNQLLMGLGVLFRVGNGSVAAHLADRRRGGGGGEAAAGEEAEEGDEGKEGGEDEEAEGDEGKEGGEDEEAEEDEGKEGGEDEDEDEVKERGEDEDEDEVKERGEGEEAEGDERKEAADGDAEEGEGEDGGEGEEAEDEAAGEEEASPPSHLEAEEEAAGSREGGEAAAARGSVLRMGADGSLRVAAPRRACADEKSALPAEGGEGERERSRRSAKERRQAKKGRAEAEGGGEEGGGEERGGAAVRPLAQSHLPARGREEASDVASTASSKTRGKHGKMKKLKSKYAEQDEEDRKLHLQLLGSAGQSKKQLEKERQRLEAEEKRRREKERDEKKAANVKKQQERENEQRERRQAQATAHAERKAREARGDHVELELEEEEEDEDDFEAFAELQALLEEESIQALPQAAREQLCAQDTLVSAPNEGDTLLHAVPVCAPYAVLAGYKYKVKLTPGAQKKGKAVKQAFSLFSACAAARERELIQEAMPPDEAIRVMLPNVKIASAGKAVAAAVRNEKAERKEIATLRKQGKRADAPVGRPASQQ</sequence>
<evidence type="ECO:0000259" key="8">
    <source>
        <dbReference type="Pfam" id="PF05670"/>
    </source>
</evidence>
<evidence type="ECO:0000256" key="6">
    <source>
        <dbReference type="ARBA" id="ARBA00023242"/>
    </source>
</evidence>
<name>A0AB34JE62_PRYPA</name>
<dbReference type="EMBL" id="JBGBPQ010000009">
    <property type="protein sequence ID" value="KAL1519738.1"/>
    <property type="molecule type" value="Genomic_DNA"/>
</dbReference>
<evidence type="ECO:0000256" key="5">
    <source>
        <dbReference type="ARBA" id="ARBA00023054"/>
    </source>
</evidence>
<protein>
    <recommendedName>
        <fullName evidence="12">Nuclear export mediator factor NEMF</fullName>
    </recommendedName>
</protein>
<keyword evidence="11" id="KW-1185">Reference proteome</keyword>
<evidence type="ECO:0000256" key="1">
    <source>
        <dbReference type="ARBA" id="ARBA00004123"/>
    </source>
</evidence>
<comment type="caution">
    <text evidence="10">The sequence shown here is derived from an EMBL/GenBank/DDBJ whole genome shotgun (WGS) entry which is preliminary data.</text>
</comment>
<comment type="subcellular location">
    <subcellularLocation>
        <location evidence="2">Cytoplasm</location>
    </subcellularLocation>
    <subcellularLocation>
        <location evidence="1">Nucleus</location>
    </subcellularLocation>
</comment>
<dbReference type="GO" id="GO:0043023">
    <property type="term" value="F:ribosomal large subunit binding"/>
    <property type="evidence" value="ECO:0007669"/>
    <property type="project" value="TreeGrafter"/>
</dbReference>
<evidence type="ECO:0000256" key="3">
    <source>
        <dbReference type="ARBA" id="ARBA00008318"/>
    </source>
</evidence>
<feature type="compositionally biased region" description="Basic and acidic residues" evidence="7">
    <location>
        <begin position="718"/>
        <end position="736"/>
    </location>
</feature>
<dbReference type="PANTHER" id="PTHR15239:SF6">
    <property type="entry name" value="RIBOSOME QUALITY CONTROL COMPLEX SUBUNIT NEMF"/>
    <property type="match status" value="1"/>
</dbReference>
<dbReference type="InterPro" id="IPR021846">
    <property type="entry name" value="NFACT-C"/>
</dbReference>
<dbReference type="Pfam" id="PF05833">
    <property type="entry name" value="NFACT_N"/>
    <property type="match status" value="1"/>
</dbReference>
<evidence type="ECO:0000259" key="9">
    <source>
        <dbReference type="Pfam" id="PF11923"/>
    </source>
</evidence>
<feature type="compositionally biased region" description="Acidic residues" evidence="7">
    <location>
        <begin position="737"/>
        <end position="764"/>
    </location>
</feature>
<feature type="compositionally biased region" description="Acidic residues" evidence="7">
    <location>
        <begin position="656"/>
        <end position="677"/>
    </location>
</feature>
<organism evidence="10 11">
    <name type="scientific">Prymnesium parvum</name>
    <name type="common">Toxic golden alga</name>
    <dbReference type="NCBI Taxonomy" id="97485"/>
    <lineage>
        <taxon>Eukaryota</taxon>
        <taxon>Haptista</taxon>
        <taxon>Haptophyta</taxon>
        <taxon>Prymnesiophyceae</taxon>
        <taxon>Prymnesiales</taxon>
        <taxon>Prymnesiaceae</taxon>
        <taxon>Prymnesium</taxon>
    </lineage>
</organism>
<evidence type="ECO:0000313" key="11">
    <source>
        <dbReference type="Proteomes" id="UP001515480"/>
    </source>
</evidence>
<dbReference type="GO" id="GO:0005737">
    <property type="term" value="C:cytoplasm"/>
    <property type="evidence" value="ECO:0007669"/>
    <property type="project" value="UniProtKB-SubCell"/>
</dbReference>
<gene>
    <name evidence="10" type="ORF">AB1Y20_023246</name>
</gene>
<evidence type="ECO:0000256" key="4">
    <source>
        <dbReference type="ARBA" id="ARBA00022490"/>
    </source>
</evidence>
<feature type="region of interest" description="Disordered" evidence="7">
    <location>
        <begin position="643"/>
        <end position="1002"/>
    </location>
</feature>
<feature type="domain" description="NFACT RNA-binding" evidence="8">
    <location>
        <begin position="499"/>
        <end position="613"/>
    </location>
</feature>
<dbReference type="AlphaFoldDB" id="A0AB34JE62"/>
<dbReference type="GO" id="GO:1990112">
    <property type="term" value="C:RQC complex"/>
    <property type="evidence" value="ECO:0007669"/>
    <property type="project" value="TreeGrafter"/>
</dbReference>
<feature type="compositionally biased region" description="Acidic residues" evidence="7">
    <location>
        <begin position="684"/>
        <end position="717"/>
    </location>
</feature>
<evidence type="ECO:0000313" key="10">
    <source>
        <dbReference type="EMBL" id="KAL1519738.1"/>
    </source>
</evidence>
<keyword evidence="6" id="KW-0539">Nucleus</keyword>
<dbReference type="Pfam" id="PF05670">
    <property type="entry name" value="NFACT-R_1"/>
    <property type="match status" value="1"/>
</dbReference>
<dbReference type="GO" id="GO:0005634">
    <property type="term" value="C:nucleus"/>
    <property type="evidence" value="ECO:0007669"/>
    <property type="project" value="UniProtKB-SubCell"/>
</dbReference>
<proteinExistence type="inferred from homology"/>
<feature type="compositionally biased region" description="Basic and acidic residues" evidence="7">
    <location>
        <begin position="927"/>
        <end position="992"/>
    </location>
</feature>